<dbReference type="EMBL" id="MCFA01000015">
    <property type="protein sequence ID" value="ORY17009.1"/>
    <property type="molecule type" value="Genomic_DNA"/>
</dbReference>
<organism evidence="2 3">
    <name type="scientific">Clohesyomyces aquaticus</name>
    <dbReference type="NCBI Taxonomy" id="1231657"/>
    <lineage>
        <taxon>Eukaryota</taxon>
        <taxon>Fungi</taxon>
        <taxon>Dikarya</taxon>
        <taxon>Ascomycota</taxon>
        <taxon>Pezizomycotina</taxon>
        <taxon>Dothideomycetes</taxon>
        <taxon>Pleosporomycetidae</taxon>
        <taxon>Pleosporales</taxon>
        <taxon>Lindgomycetaceae</taxon>
        <taxon>Clohesyomyces</taxon>
    </lineage>
</organism>
<sequence>MPLRRISKRHPEREVLVDLYSALETDPSNPRIHERLLEAWIDRQDEDMALGVATDLLQLDRDNTRAKGYLASKGMGLPKNEYRLSPRARSSPPPSRMTAEKWKNVEKELEDGYTSLKSEATMLYEELTATSKNTKEEVEMLKNLKLIADGHVSSAVPMAEPLSVRETARKIMAHQSKAQDILIEDLEIVTHWMKLQVPAPDTDALRSRLVKRKTLMEAALPASLAATVSVAFATAERELLQKQYVNKFTMLLEEPISTIPRDRFLVTEDNYAWDMEELTQSLASNGGVMRNPLSRQLFSESDIRSILSHPLGKRLQQMQEAQHQLKQGFRVATLDWIEKLGSIMVQDQTEDAGPSRHAMDEFLAYAATLPQRERLAIDTLKIPASDRHTGQAYDYTVGESVGDFLSQAAPYLRRQ</sequence>
<dbReference type="OrthoDB" id="5379086at2759"/>
<proteinExistence type="predicted"/>
<protein>
    <submittedName>
        <fullName evidence="2">Uncharacterized protein</fullName>
    </submittedName>
</protein>
<feature type="region of interest" description="Disordered" evidence="1">
    <location>
        <begin position="80"/>
        <end position="100"/>
    </location>
</feature>
<name>A0A1Y2A3B6_9PLEO</name>
<evidence type="ECO:0000313" key="3">
    <source>
        <dbReference type="Proteomes" id="UP000193144"/>
    </source>
</evidence>
<keyword evidence="3" id="KW-1185">Reference proteome</keyword>
<comment type="caution">
    <text evidence="2">The sequence shown here is derived from an EMBL/GenBank/DDBJ whole genome shotgun (WGS) entry which is preliminary data.</text>
</comment>
<gene>
    <name evidence="2" type="ORF">BCR34DRAFT_622179</name>
</gene>
<evidence type="ECO:0000256" key="1">
    <source>
        <dbReference type="SAM" id="MobiDB-lite"/>
    </source>
</evidence>
<dbReference type="AlphaFoldDB" id="A0A1Y2A3B6"/>
<reference evidence="2 3" key="1">
    <citation type="submission" date="2016-07" db="EMBL/GenBank/DDBJ databases">
        <title>Pervasive Adenine N6-methylation of Active Genes in Fungi.</title>
        <authorList>
            <consortium name="DOE Joint Genome Institute"/>
            <person name="Mondo S.J."/>
            <person name="Dannebaum R.O."/>
            <person name="Kuo R.C."/>
            <person name="Labutti K."/>
            <person name="Haridas S."/>
            <person name="Kuo A."/>
            <person name="Salamov A."/>
            <person name="Ahrendt S.R."/>
            <person name="Lipzen A."/>
            <person name="Sullivan W."/>
            <person name="Andreopoulos W.B."/>
            <person name="Clum A."/>
            <person name="Lindquist E."/>
            <person name="Daum C."/>
            <person name="Ramamoorthy G.K."/>
            <person name="Gryganskyi A."/>
            <person name="Culley D."/>
            <person name="Magnuson J.K."/>
            <person name="James T.Y."/>
            <person name="O'Malley M.A."/>
            <person name="Stajich J.E."/>
            <person name="Spatafora J.W."/>
            <person name="Visel A."/>
            <person name="Grigoriev I.V."/>
        </authorList>
    </citation>
    <scope>NUCLEOTIDE SEQUENCE [LARGE SCALE GENOMIC DNA]</scope>
    <source>
        <strain evidence="2 3">CBS 115471</strain>
    </source>
</reference>
<dbReference type="Proteomes" id="UP000193144">
    <property type="component" value="Unassembled WGS sequence"/>
</dbReference>
<evidence type="ECO:0000313" key="2">
    <source>
        <dbReference type="EMBL" id="ORY17009.1"/>
    </source>
</evidence>
<accession>A0A1Y2A3B6</accession>